<reference evidence="1 2" key="1">
    <citation type="submission" date="2018-04" db="EMBL/GenBank/DDBJ databases">
        <title>Camelliibacillus theae gen. nov., sp. nov., isolated from Pu'er tea.</title>
        <authorList>
            <person name="Niu L."/>
        </authorList>
    </citation>
    <scope>NUCLEOTIDE SEQUENCE [LARGE SCALE GENOMIC DNA]</scope>
    <source>
        <strain evidence="1 2">T8</strain>
    </source>
</reference>
<dbReference type="RefSeq" id="WP_116554150.1">
    <property type="nucleotide sequence ID" value="NZ_QCZG01000010.1"/>
</dbReference>
<dbReference type="OrthoDB" id="9800543at2"/>
<accession>A0A2U1K474</accession>
<evidence type="ECO:0000313" key="1">
    <source>
        <dbReference type="EMBL" id="PWA12327.1"/>
    </source>
</evidence>
<sequence length="163" mass="19003">MLRVKVHRKLSKSETFTGNVEPLNLDDLPGVSPSKHGWFFDWRTEFNNPRREVYKLIILGSPDIQGLISFEYDEGFVLVRFLESSPDNRNRWGLFIAHPLLAFVCMKSFESGNDGIVCIESKINPRLIRYYESLGARYIGNNRLVIFELESIRLRKLYLMEGE</sequence>
<keyword evidence="2" id="KW-1185">Reference proteome</keyword>
<dbReference type="AlphaFoldDB" id="A0A2U1K474"/>
<dbReference type="InterPro" id="IPR016181">
    <property type="entry name" value="Acyl_CoA_acyltransferase"/>
</dbReference>
<protein>
    <recommendedName>
        <fullName evidence="3">GNAT family N-acetyltransferase</fullName>
    </recommendedName>
</protein>
<gene>
    <name evidence="1" type="ORF">DCC39_06835</name>
</gene>
<name>A0A2U1K474_9BACI</name>
<dbReference type="EMBL" id="QCZG01000010">
    <property type="protein sequence ID" value="PWA12327.1"/>
    <property type="molecule type" value="Genomic_DNA"/>
</dbReference>
<organism evidence="1 2">
    <name type="scientific">Pueribacillus theae</name>
    <dbReference type="NCBI Taxonomy" id="2171751"/>
    <lineage>
        <taxon>Bacteria</taxon>
        <taxon>Bacillati</taxon>
        <taxon>Bacillota</taxon>
        <taxon>Bacilli</taxon>
        <taxon>Bacillales</taxon>
        <taxon>Bacillaceae</taxon>
        <taxon>Pueribacillus</taxon>
    </lineage>
</organism>
<evidence type="ECO:0000313" key="2">
    <source>
        <dbReference type="Proteomes" id="UP000245998"/>
    </source>
</evidence>
<dbReference type="SUPFAM" id="SSF55729">
    <property type="entry name" value="Acyl-CoA N-acyltransferases (Nat)"/>
    <property type="match status" value="1"/>
</dbReference>
<proteinExistence type="predicted"/>
<evidence type="ECO:0008006" key="3">
    <source>
        <dbReference type="Google" id="ProtNLM"/>
    </source>
</evidence>
<dbReference type="Proteomes" id="UP000245998">
    <property type="component" value="Unassembled WGS sequence"/>
</dbReference>
<comment type="caution">
    <text evidence="1">The sequence shown here is derived from an EMBL/GenBank/DDBJ whole genome shotgun (WGS) entry which is preliminary data.</text>
</comment>